<keyword evidence="6" id="KW-0378">Hydrolase</keyword>
<dbReference type="PANTHER" id="PTHR14074">
    <property type="entry name" value="HELICASE WITH DEATH DOMAIN-RELATED"/>
    <property type="match status" value="1"/>
</dbReference>
<dbReference type="SMART" id="SM00487">
    <property type="entry name" value="DEXDc"/>
    <property type="match status" value="1"/>
</dbReference>
<dbReference type="PROSITE" id="PS51192">
    <property type="entry name" value="HELICASE_ATP_BIND_1"/>
    <property type="match status" value="1"/>
</dbReference>
<evidence type="ECO:0000313" key="17">
    <source>
        <dbReference type="Proteomes" id="UP000253551"/>
    </source>
</evidence>
<proteinExistence type="inferred from homology"/>
<dbReference type="SUPFAM" id="SSF52540">
    <property type="entry name" value="P-loop containing nucleoside triphosphate hydrolases"/>
    <property type="match status" value="1"/>
</dbReference>
<dbReference type="InterPro" id="IPR027417">
    <property type="entry name" value="P-loop_NTPase"/>
</dbReference>
<dbReference type="FunFam" id="3.40.50.300:FF:000628">
    <property type="entry name" value="Endoribonuclease Dicer"/>
    <property type="match status" value="1"/>
</dbReference>
<dbReference type="PANTHER" id="PTHR14074:SF16">
    <property type="entry name" value="ANTIVIRAL INNATE IMMUNE RESPONSE RECEPTOR RIG-I"/>
    <property type="match status" value="1"/>
</dbReference>
<keyword evidence="12" id="KW-0694">RNA-binding</keyword>
<dbReference type="InterPro" id="IPR005034">
    <property type="entry name" value="Dicer_dimerisation"/>
</dbReference>
<dbReference type="GO" id="GO:0046872">
    <property type="term" value="F:metal ion binding"/>
    <property type="evidence" value="ECO:0007669"/>
    <property type="project" value="UniProtKB-KW"/>
</dbReference>
<evidence type="ECO:0000256" key="4">
    <source>
        <dbReference type="ARBA" id="ARBA00022737"/>
    </source>
</evidence>
<keyword evidence="9" id="KW-0460">Magnesium</keyword>
<protein>
    <submittedName>
        <fullName evidence="16">Dicer-like protein 1</fullName>
    </submittedName>
</protein>
<dbReference type="Proteomes" id="UP000253551">
    <property type="component" value="Unassembled WGS sequence"/>
</dbReference>
<dbReference type="FunFam" id="3.40.50.300:FF:001669">
    <property type="entry name" value="Dicer-like protein 1"/>
    <property type="match status" value="1"/>
</dbReference>
<dbReference type="AlphaFoldDB" id="A0A367KPM2"/>
<dbReference type="Pfam" id="PF00270">
    <property type="entry name" value="DEAD"/>
    <property type="match status" value="1"/>
</dbReference>
<comment type="cofactor">
    <cofactor evidence="1">
        <name>Mg(2+)</name>
        <dbReference type="ChEBI" id="CHEBI:18420"/>
    </cofactor>
</comment>
<dbReference type="Gene3D" id="3.30.160.380">
    <property type="entry name" value="Dicer dimerisation domain"/>
    <property type="match status" value="1"/>
</dbReference>
<evidence type="ECO:0000256" key="8">
    <source>
        <dbReference type="ARBA" id="ARBA00022840"/>
    </source>
</evidence>
<comment type="similarity">
    <text evidence="11 12">Belongs to the helicase family. Dicer subfamily.</text>
</comment>
<dbReference type="InterPro" id="IPR011545">
    <property type="entry name" value="DEAD/DEAH_box_helicase_dom"/>
</dbReference>
<dbReference type="InterPro" id="IPR051363">
    <property type="entry name" value="RLR_Helicase"/>
</dbReference>
<keyword evidence="8" id="KW-0067">ATP-binding</keyword>
<feature type="domain" description="Helicase ATP-binding" evidence="13">
    <location>
        <begin position="101"/>
        <end position="282"/>
    </location>
</feature>
<keyword evidence="17" id="KW-1185">Reference proteome</keyword>
<dbReference type="InterPro" id="IPR038248">
    <property type="entry name" value="Dicer_dimer_sf"/>
</dbReference>
<evidence type="ECO:0000259" key="15">
    <source>
        <dbReference type="PROSITE" id="PS51327"/>
    </source>
</evidence>
<sequence length="907" mass="104155">MTIVGEGDLGDYMDPTVRYVPLEPIENHMNDVDRSRLVKYLDPEFIDAEVDSKAKDAGQLELEHKEKIDTEFDLDEAIANELRGVNLQEAMLNPREYQYELYQKALEENVIVVLDTGAGKTLISVMLIKSMVLQEREARLTRFETKLAFFLVERVPLVFQQASVIKANCDVNLEQMCGEMEVDTWSEKRWKQIFEENDVCVMTAQIFLDTLRHGFISLDKVHLLIFDECHHATKRHPFNLIMREFYDRCPLGNRPKIFGMTASPMHSRSSVQQLEKNLDARVYTAKNLEELNQSINKGQEITVEYHSPPFYNETPLSAQVREKLGNIPRYRRCFIITSGILSTLGPWCSDYMWKIMLTDLEKKMSRATQNLDREALMQEDLALKETHEFIDTVPFPRNPDVYNTELFSPKIQLLIKILNIFVNKSTDFCGIVFVERRHTAVAIQKLIESLDCLNNARCSVLTGHGSTEEGDIQMTFKEQNKIIEKFRTGELNLLIATNVAEEGLDIQPCNVVIRFDFFHTLIAYIQSRGRARKKDSKYVVLVESQNMSQHNNFQDFRALEAEMKTFCQILPSERNVANKFSVGQDLELDSSDEEDSDEEDYLEYSIIVPETGATITKQNAVPLLHKYCSSLPSDSFCVLKPIFETITTGQGFVCKLTLPSNAAIQELTSPVVRSKTQAKALVALQACEQLRSLNALDNHLLPHNYRREILGEMAPQFDENGYIIGVEDNSDLLQAQVNHTSVRRAETVYTEANQNKEPNPVIDQNVPEAHLLLSEQQESNVLAEDPKEPESQMNDLATENNLLDLGEPDGPFSCWFTVFEVQLEGNQFEEIPYRRLCLISKKPFPTFPDLKLFHKSNPFMVKVRNIETEVVFERETILLLSDYMLKLMLVLINKKFHCPIVDIPYYI</sequence>
<dbReference type="GO" id="GO:0010467">
    <property type="term" value="P:gene expression"/>
    <property type="evidence" value="ECO:0007669"/>
    <property type="project" value="UniProtKB-ARBA"/>
</dbReference>
<dbReference type="GO" id="GO:0031047">
    <property type="term" value="P:regulatory ncRNA-mediated gene silencing"/>
    <property type="evidence" value="ECO:0007669"/>
    <property type="project" value="UniProtKB-ARBA"/>
</dbReference>
<dbReference type="OrthoDB" id="416741at2759"/>
<accession>A0A367KPM2</accession>
<evidence type="ECO:0000256" key="12">
    <source>
        <dbReference type="PROSITE-ProRule" id="PRU00657"/>
    </source>
</evidence>
<keyword evidence="7" id="KW-0347">Helicase</keyword>
<evidence type="ECO:0000313" key="16">
    <source>
        <dbReference type="EMBL" id="RCI04146.1"/>
    </source>
</evidence>
<dbReference type="Pfam" id="PF03368">
    <property type="entry name" value="Dicer_dimer"/>
    <property type="match status" value="1"/>
</dbReference>
<dbReference type="SMART" id="SM00490">
    <property type="entry name" value="HELICc"/>
    <property type="match status" value="1"/>
</dbReference>
<evidence type="ECO:0000256" key="9">
    <source>
        <dbReference type="ARBA" id="ARBA00022842"/>
    </source>
</evidence>
<evidence type="ECO:0000259" key="13">
    <source>
        <dbReference type="PROSITE" id="PS51192"/>
    </source>
</evidence>
<comment type="caution">
    <text evidence="16">The sequence shown here is derived from an EMBL/GenBank/DDBJ whole genome shotgun (WGS) entry which is preliminary data.</text>
</comment>
<reference evidence="16 17" key="1">
    <citation type="journal article" date="2018" name="G3 (Bethesda)">
        <title>Phylogenetic and Phylogenomic Definition of Rhizopus Species.</title>
        <authorList>
            <person name="Gryganskyi A.P."/>
            <person name="Golan J."/>
            <person name="Dolatabadi S."/>
            <person name="Mondo S."/>
            <person name="Robb S."/>
            <person name="Idnurm A."/>
            <person name="Muszewska A."/>
            <person name="Steczkiewicz K."/>
            <person name="Masonjones S."/>
            <person name="Liao H.L."/>
            <person name="Gajdeczka M.T."/>
            <person name="Anike F."/>
            <person name="Vuek A."/>
            <person name="Anishchenko I.M."/>
            <person name="Voigt K."/>
            <person name="de Hoog G.S."/>
            <person name="Smith M.E."/>
            <person name="Heitman J."/>
            <person name="Vilgalys R."/>
            <person name="Stajich J.E."/>
        </authorList>
    </citation>
    <scope>NUCLEOTIDE SEQUENCE [LARGE SCALE GENOMIC DNA]</scope>
    <source>
        <strain evidence="16 17">LSU 92-RS-03</strain>
    </source>
</reference>
<evidence type="ECO:0000256" key="11">
    <source>
        <dbReference type="ARBA" id="ARBA00035116"/>
    </source>
</evidence>
<gene>
    <name evidence="16" type="primary">DCL1_3</name>
    <name evidence="16" type="ORF">CU098_011947</name>
</gene>
<dbReference type="PROSITE" id="PS51327">
    <property type="entry name" value="DICER_DSRBF"/>
    <property type="match status" value="1"/>
</dbReference>
<evidence type="ECO:0000256" key="7">
    <source>
        <dbReference type="ARBA" id="ARBA00022806"/>
    </source>
</evidence>
<evidence type="ECO:0000256" key="2">
    <source>
        <dbReference type="ARBA" id="ARBA00022721"/>
    </source>
</evidence>
<evidence type="ECO:0000256" key="1">
    <source>
        <dbReference type="ARBA" id="ARBA00001946"/>
    </source>
</evidence>
<dbReference type="GO" id="GO:0016891">
    <property type="term" value="F:RNA endonuclease activity producing 5'-phosphomonoesters, hydrolytic mechanism"/>
    <property type="evidence" value="ECO:0007669"/>
    <property type="project" value="InterPro"/>
</dbReference>
<dbReference type="PROSITE" id="PS51194">
    <property type="entry name" value="HELICASE_CTER"/>
    <property type="match status" value="1"/>
</dbReference>
<dbReference type="InterPro" id="IPR001650">
    <property type="entry name" value="Helicase_C-like"/>
</dbReference>
<dbReference type="EMBL" id="PJQM01000773">
    <property type="protein sequence ID" value="RCI04146.1"/>
    <property type="molecule type" value="Genomic_DNA"/>
</dbReference>
<keyword evidence="2" id="KW-0930">Antiviral protein</keyword>
<evidence type="ECO:0000256" key="3">
    <source>
        <dbReference type="ARBA" id="ARBA00022723"/>
    </source>
</evidence>
<evidence type="ECO:0000256" key="6">
    <source>
        <dbReference type="ARBA" id="ARBA00022801"/>
    </source>
</evidence>
<evidence type="ECO:0000256" key="5">
    <source>
        <dbReference type="ARBA" id="ARBA00022741"/>
    </source>
</evidence>
<keyword evidence="4" id="KW-0677">Repeat</keyword>
<feature type="non-terminal residue" evidence="16">
    <location>
        <position position="907"/>
    </location>
</feature>
<dbReference type="STRING" id="4846.A0A367KPM2"/>
<feature type="domain" description="Dicer dsRNA-binding fold" evidence="15">
    <location>
        <begin position="620"/>
        <end position="710"/>
    </location>
</feature>
<dbReference type="Gene3D" id="3.40.50.300">
    <property type="entry name" value="P-loop containing nucleotide triphosphate hydrolases"/>
    <property type="match status" value="2"/>
</dbReference>
<feature type="domain" description="Helicase C-terminal" evidence="14">
    <location>
        <begin position="409"/>
        <end position="577"/>
    </location>
</feature>
<dbReference type="CDD" id="cd18034">
    <property type="entry name" value="DEXHc_dicer"/>
    <property type="match status" value="1"/>
</dbReference>
<dbReference type="CDD" id="cd18802">
    <property type="entry name" value="SF2_C_dicer"/>
    <property type="match status" value="1"/>
</dbReference>
<comment type="function">
    <text evidence="10">Dicer-like endonuclease involved in cleaving double-stranded RNA in the RNA interference (RNAi) pathway. Produces 21 to 25 bp dsRNAs (siRNAs) which target the selective destruction of homologous RNAs leading to sequence-specific suppression of gene expression, called post-transcriptional gene silencing (PTGS). Part of a broad host defense response against viral infection and transposons.</text>
</comment>
<dbReference type="GO" id="GO:0005737">
    <property type="term" value="C:cytoplasm"/>
    <property type="evidence" value="ECO:0007669"/>
    <property type="project" value="TreeGrafter"/>
</dbReference>
<dbReference type="GO" id="GO:0005524">
    <property type="term" value="F:ATP binding"/>
    <property type="evidence" value="ECO:0007669"/>
    <property type="project" value="UniProtKB-KW"/>
</dbReference>
<dbReference type="Pfam" id="PF00271">
    <property type="entry name" value="Helicase_C"/>
    <property type="match status" value="1"/>
</dbReference>
<name>A0A367KPM2_RHIST</name>
<keyword evidence="5" id="KW-0547">Nucleotide-binding</keyword>
<dbReference type="FunFam" id="3.30.160.380:FF:000001">
    <property type="entry name" value="Endoribonuclease dicer-like 1"/>
    <property type="match status" value="1"/>
</dbReference>
<organism evidence="16 17">
    <name type="scientific">Rhizopus stolonifer</name>
    <name type="common">Rhizopus nigricans</name>
    <dbReference type="NCBI Taxonomy" id="4846"/>
    <lineage>
        <taxon>Eukaryota</taxon>
        <taxon>Fungi</taxon>
        <taxon>Fungi incertae sedis</taxon>
        <taxon>Mucoromycota</taxon>
        <taxon>Mucoromycotina</taxon>
        <taxon>Mucoromycetes</taxon>
        <taxon>Mucorales</taxon>
        <taxon>Mucorineae</taxon>
        <taxon>Rhizopodaceae</taxon>
        <taxon>Rhizopus</taxon>
    </lineage>
</organism>
<dbReference type="GO" id="GO:0003723">
    <property type="term" value="F:RNA binding"/>
    <property type="evidence" value="ECO:0007669"/>
    <property type="project" value="UniProtKB-UniRule"/>
</dbReference>
<dbReference type="GO" id="GO:0050688">
    <property type="term" value="P:regulation of defense response to virus"/>
    <property type="evidence" value="ECO:0007669"/>
    <property type="project" value="UniProtKB-KW"/>
</dbReference>
<dbReference type="GO" id="GO:0004386">
    <property type="term" value="F:helicase activity"/>
    <property type="evidence" value="ECO:0007669"/>
    <property type="project" value="UniProtKB-KW"/>
</dbReference>
<evidence type="ECO:0000259" key="14">
    <source>
        <dbReference type="PROSITE" id="PS51194"/>
    </source>
</evidence>
<keyword evidence="3" id="KW-0479">Metal-binding</keyword>
<evidence type="ECO:0000256" key="10">
    <source>
        <dbReference type="ARBA" id="ARBA00025403"/>
    </source>
</evidence>
<dbReference type="InterPro" id="IPR014001">
    <property type="entry name" value="Helicase_ATP-bd"/>
</dbReference>